<evidence type="ECO:0000256" key="8">
    <source>
        <dbReference type="PIRSR" id="PIRSR016262-2"/>
    </source>
</evidence>
<organism evidence="12 13">
    <name type="scientific">Candidatus Lucifugimonas marina</name>
    <dbReference type="NCBI Taxonomy" id="3038979"/>
    <lineage>
        <taxon>Bacteria</taxon>
        <taxon>Bacillati</taxon>
        <taxon>Chloroflexota</taxon>
        <taxon>Dehalococcoidia</taxon>
        <taxon>SAR202 cluster</taxon>
        <taxon>Candidatus Lucifugimonadales</taxon>
        <taxon>Candidatus Lucifugimonadaceae</taxon>
        <taxon>Candidatus Lucifugimonas</taxon>
    </lineage>
</organism>
<comment type="miscellaneous">
    <text evidence="5">In the reaction, the free carboxyl group of octanoic acid is attached via an amide linkage to the epsilon-amino group of a specific lysine residue of lipoyl domains of lipoate-dependent enzymes.</text>
</comment>
<dbReference type="EMBL" id="WMBE01000001">
    <property type="protein sequence ID" value="MDG0866142.1"/>
    <property type="molecule type" value="Genomic_DNA"/>
</dbReference>
<dbReference type="Proteomes" id="UP001219901">
    <property type="component" value="Chromosome"/>
</dbReference>
<evidence type="ECO:0000313" key="14">
    <source>
        <dbReference type="Proteomes" id="UP001321249"/>
    </source>
</evidence>
<dbReference type="RefSeq" id="WP_342822525.1">
    <property type="nucleotide sequence ID" value="NZ_CP046146.1"/>
</dbReference>
<feature type="domain" description="BPL/LPL catalytic" evidence="10">
    <location>
        <begin position="39"/>
        <end position="235"/>
    </location>
</feature>
<dbReference type="Pfam" id="PF21948">
    <property type="entry name" value="LplA-B_cat"/>
    <property type="match status" value="1"/>
</dbReference>
<dbReference type="AlphaFoldDB" id="A0AAJ5ZI72"/>
<feature type="binding site" evidence="5 8">
    <location>
        <begin position="165"/>
        <end position="167"/>
    </location>
    <ligand>
        <name>substrate</name>
    </ligand>
</feature>
<keyword evidence="13" id="KW-1185">Reference proteome</keyword>
<dbReference type="NCBIfam" id="NF010925">
    <property type="entry name" value="PRK14345.1"/>
    <property type="match status" value="1"/>
</dbReference>
<dbReference type="InterPro" id="IPR045864">
    <property type="entry name" value="aa-tRNA-synth_II/BPL/LPL"/>
</dbReference>
<dbReference type="GO" id="GO:0009249">
    <property type="term" value="P:protein lipoylation"/>
    <property type="evidence" value="ECO:0007669"/>
    <property type="project" value="InterPro"/>
</dbReference>
<comment type="catalytic activity">
    <reaction evidence="5 6">
        <text>octanoyl-[ACP] + L-lysyl-[protein] = N(6)-octanoyl-L-lysyl-[protein] + holo-[ACP] + H(+)</text>
        <dbReference type="Rhea" id="RHEA:17665"/>
        <dbReference type="Rhea" id="RHEA-COMP:9636"/>
        <dbReference type="Rhea" id="RHEA-COMP:9685"/>
        <dbReference type="Rhea" id="RHEA-COMP:9752"/>
        <dbReference type="Rhea" id="RHEA-COMP:9928"/>
        <dbReference type="ChEBI" id="CHEBI:15378"/>
        <dbReference type="ChEBI" id="CHEBI:29969"/>
        <dbReference type="ChEBI" id="CHEBI:64479"/>
        <dbReference type="ChEBI" id="CHEBI:78463"/>
        <dbReference type="ChEBI" id="CHEBI:78809"/>
        <dbReference type="EC" id="2.3.1.181"/>
    </reaction>
</comment>
<evidence type="ECO:0000313" key="12">
    <source>
        <dbReference type="EMBL" id="WFG39136.1"/>
    </source>
</evidence>
<evidence type="ECO:0000256" key="6">
    <source>
        <dbReference type="PIRNR" id="PIRNR016262"/>
    </source>
</evidence>
<dbReference type="Proteomes" id="UP001321249">
    <property type="component" value="Unassembled WGS sequence"/>
</dbReference>
<dbReference type="PANTHER" id="PTHR10993:SF15">
    <property type="entry name" value="OCTANOYLTRANSFERASE LIP2, MITOCHONDRIAL"/>
    <property type="match status" value="1"/>
</dbReference>
<evidence type="ECO:0000256" key="5">
    <source>
        <dbReference type="HAMAP-Rule" id="MF_00013"/>
    </source>
</evidence>
<comment type="function">
    <text evidence="4 5 6">Catalyzes the transfer of endogenously produced octanoic acid from octanoyl-acyl-carrier-protein onto the lipoyl domains of lipoate-dependent enzymes. Lipoyl-ACP can also act as a substrate although octanoyl-ACP is likely to be the physiological substrate.</text>
</comment>
<dbReference type="EC" id="2.3.1.181" evidence="5 6"/>
<comment type="subcellular location">
    <subcellularLocation>
        <location evidence="5">Cytoplasm</location>
    </subcellularLocation>
</comment>
<evidence type="ECO:0000256" key="7">
    <source>
        <dbReference type="PIRSR" id="PIRSR016262-1"/>
    </source>
</evidence>
<evidence type="ECO:0000259" key="10">
    <source>
        <dbReference type="PROSITE" id="PS51733"/>
    </source>
</evidence>
<dbReference type="GO" id="GO:0005737">
    <property type="term" value="C:cytoplasm"/>
    <property type="evidence" value="ECO:0007669"/>
    <property type="project" value="UniProtKB-SubCell"/>
</dbReference>
<evidence type="ECO:0000256" key="3">
    <source>
        <dbReference type="ARBA" id="ARBA00023315"/>
    </source>
</evidence>
<dbReference type="HAMAP" id="MF_00013">
    <property type="entry name" value="LipB"/>
    <property type="match status" value="1"/>
</dbReference>
<feature type="active site" description="Acyl-thioester intermediate" evidence="5 7">
    <location>
        <position position="196"/>
    </location>
</feature>
<comment type="pathway">
    <text evidence="1 5 6">Protein modification; protein lipoylation via endogenous pathway; protein N(6)-(lipoyl)lysine from octanoyl-[acyl-carrier-protein]: step 1/2.</text>
</comment>
<evidence type="ECO:0000313" key="11">
    <source>
        <dbReference type="EMBL" id="MDG0866142.1"/>
    </source>
</evidence>
<dbReference type="PROSITE" id="PS01313">
    <property type="entry name" value="LIPB"/>
    <property type="match status" value="1"/>
</dbReference>
<sequence>MSSPAENSLDQLQTSWFGTTEYGAALELQRSMLDRRKSNEISDSLLLLEHPHVVTLGRRADDSHLVTARDELQNAGVAIFETDRGGEATYHGPGQLIGYPIIDVRVAKLGPVTYVRMLEQSIIETLNEYGIDAHLVEGETGVWVDGVPDEKRDPERNPQGKKIAAIGVRISGGVTMHGFALNVSTDLSYFRHIIPCGMPDLPFTSIELESGEPAEVQQTAGLIAEKLAANLERHLVWTESPELSV</sequence>
<dbReference type="GO" id="GO:0033819">
    <property type="term" value="F:lipoyl(octanoyl) transferase activity"/>
    <property type="evidence" value="ECO:0007669"/>
    <property type="project" value="UniProtKB-EC"/>
</dbReference>
<comment type="similarity">
    <text evidence="5 6">Belongs to the LipB family.</text>
</comment>
<reference evidence="13 14" key="1">
    <citation type="submission" date="2019-11" db="EMBL/GenBank/DDBJ databases">
        <authorList>
            <person name="Cho J.-C."/>
        </authorList>
    </citation>
    <scope>NUCLEOTIDE SEQUENCE [LARGE SCALE GENOMIC DNA]</scope>
    <source>
        <strain evidence="12 13">JH1073</strain>
        <strain evidence="11 14">JH702</strain>
    </source>
</reference>
<name>A0AAJ5ZI72_9CHLR</name>
<dbReference type="PROSITE" id="PS51733">
    <property type="entry name" value="BPL_LPL_CATALYTIC"/>
    <property type="match status" value="1"/>
</dbReference>
<evidence type="ECO:0000313" key="13">
    <source>
        <dbReference type="Proteomes" id="UP001219901"/>
    </source>
</evidence>
<accession>A0AAJ5ZI72</accession>
<feature type="binding site" evidence="5 8">
    <location>
        <begin position="84"/>
        <end position="91"/>
    </location>
    <ligand>
        <name>substrate</name>
    </ligand>
</feature>
<evidence type="ECO:0000256" key="9">
    <source>
        <dbReference type="PIRSR" id="PIRSR016262-3"/>
    </source>
</evidence>
<keyword evidence="5" id="KW-0963">Cytoplasm</keyword>
<dbReference type="EMBL" id="CP046147">
    <property type="protein sequence ID" value="WFG39136.1"/>
    <property type="molecule type" value="Genomic_DNA"/>
</dbReference>
<reference evidence="13" key="3">
    <citation type="submission" date="2023-06" db="EMBL/GenBank/DDBJ databases">
        <title>Pangenomics reveal diversification of enzyme families and niche specialization in globally abundant SAR202 bacteria.</title>
        <authorList>
            <person name="Saw J.H.W."/>
        </authorList>
    </citation>
    <scope>NUCLEOTIDE SEQUENCE [LARGE SCALE GENOMIC DNA]</scope>
    <source>
        <strain evidence="13">JH1073</strain>
    </source>
</reference>
<feature type="site" description="Lowers pKa of active site Cys" evidence="5 9">
    <location>
        <position position="162"/>
    </location>
</feature>
<dbReference type="PANTHER" id="PTHR10993">
    <property type="entry name" value="OCTANOYLTRANSFERASE"/>
    <property type="match status" value="1"/>
</dbReference>
<evidence type="ECO:0000256" key="1">
    <source>
        <dbReference type="ARBA" id="ARBA00004821"/>
    </source>
</evidence>
<reference evidence="12" key="2">
    <citation type="journal article" date="2023" name="Nat. Commun.">
        <title>Cultivation of marine bacteria of the SAR202 clade.</title>
        <authorList>
            <person name="Lim Y."/>
            <person name="Seo J.H."/>
            <person name="Giovannoni S.J."/>
            <person name="Kang I."/>
            <person name="Cho J.C."/>
        </authorList>
    </citation>
    <scope>NUCLEOTIDE SEQUENCE</scope>
    <source>
        <strain evidence="12">JH1073</strain>
    </source>
</reference>
<evidence type="ECO:0000256" key="4">
    <source>
        <dbReference type="ARBA" id="ARBA00024732"/>
    </source>
</evidence>
<dbReference type="SUPFAM" id="SSF55681">
    <property type="entry name" value="Class II aaRS and biotin synthetases"/>
    <property type="match status" value="1"/>
</dbReference>
<evidence type="ECO:0000256" key="2">
    <source>
        <dbReference type="ARBA" id="ARBA00022679"/>
    </source>
</evidence>
<proteinExistence type="inferred from homology"/>
<dbReference type="CDD" id="cd16444">
    <property type="entry name" value="LipB"/>
    <property type="match status" value="1"/>
</dbReference>
<gene>
    <name evidence="5 12" type="primary">lipB</name>
    <name evidence="11" type="ORF">GKO46_03540</name>
    <name evidence="12" type="ORF">GKO48_05720</name>
</gene>
<protein>
    <recommendedName>
        <fullName evidence="5 6">Octanoyltransferase</fullName>
        <ecNumber evidence="5 6">2.3.1.181</ecNumber>
    </recommendedName>
    <alternativeName>
        <fullName evidence="5">Lipoate-protein ligase B</fullName>
    </alternativeName>
    <alternativeName>
        <fullName evidence="5">Lipoyl/octanoyl transferase</fullName>
    </alternativeName>
    <alternativeName>
        <fullName evidence="5">Octanoyl-[acyl-carrier-protein]-protein N-octanoyltransferase</fullName>
    </alternativeName>
</protein>
<dbReference type="InterPro" id="IPR004143">
    <property type="entry name" value="BPL_LPL_catalytic"/>
</dbReference>
<dbReference type="InterPro" id="IPR020605">
    <property type="entry name" value="Octanoyltransferase_CS"/>
</dbReference>
<feature type="binding site" evidence="5 8">
    <location>
        <begin position="178"/>
        <end position="180"/>
    </location>
    <ligand>
        <name>substrate</name>
    </ligand>
</feature>
<dbReference type="NCBIfam" id="TIGR00214">
    <property type="entry name" value="lipB"/>
    <property type="match status" value="1"/>
</dbReference>
<dbReference type="Gene3D" id="3.30.930.10">
    <property type="entry name" value="Bira Bifunctional Protein, Domain 2"/>
    <property type="match status" value="1"/>
</dbReference>
<keyword evidence="2 5" id="KW-0808">Transferase</keyword>
<dbReference type="PIRSF" id="PIRSF016262">
    <property type="entry name" value="LPLase"/>
    <property type="match status" value="1"/>
</dbReference>
<keyword evidence="3 5" id="KW-0012">Acyltransferase</keyword>
<dbReference type="InterPro" id="IPR000544">
    <property type="entry name" value="Octanoyltransferase"/>
</dbReference>